<reference evidence="3" key="1">
    <citation type="submission" date="2012-06" db="EMBL/GenBank/DDBJ databases">
        <title>The genome sequence of Coniosporium apollinis CBS 100218.</title>
        <authorList>
            <consortium name="The Broad Institute Genome Sequencing Platform"/>
            <person name="Cuomo C."/>
            <person name="Gorbushina A."/>
            <person name="Noack S."/>
            <person name="Walker B."/>
            <person name="Young S.K."/>
            <person name="Zeng Q."/>
            <person name="Gargeya S."/>
            <person name="Fitzgerald M."/>
            <person name="Haas B."/>
            <person name="Abouelleil A."/>
            <person name="Alvarado L."/>
            <person name="Arachchi H.M."/>
            <person name="Berlin A.M."/>
            <person name="Chapman S.B."/>
            <person name="Goldberg J."/>
            <person name="Griggs A."/>
            <person name="Gujja S."/>
            <person name="Hansen M."/>
            <person name="Howarth C."/>
            <person name="Imamovic A."/>
            <person name="Larimer J."/>
            <person name="McCowan C."/>
            <person name="Montmayeur A."/>
            <person name="Murphy C."/>
            <person name="Neiman D."/>
            <person name="Pearson M."/>
            <person name="Priest M."/>
            <person name="Roberts A."/>
            <person name="Saif S."/>
            <person name="Shea T."/>
            <person name="Sisk P."/>
            <person name="Sykes S."/>
            <person name="Wortman J."/>
            <person name="Nusbaum C."/>
            <person name="Birren B."/>
        </authorList>
    </citation>
    <scope>NUCLEOTIDE SEQUENCE [LARGE SCALE GENOMIC DNA]</scope>
    <source>
        <strain evidence="3">CBS 100218</strain>
    </source>
</reference>
<sequence>MLFSTSFSLSSFLISTSLLQAHPTFATPIDSSLTPRAAAQSCSGDFSGKAYGVLACADVTFLDSNSVNVVLTVRDTRGDSNDVYGWYHVYGADGRTQVLPRIGKLRNDIGVGNTISHTLRFDYPGGYRIVGVRAFACVDDAGGDTCAPGGRTVAP</sequence>
<evidence type="ECO:0000313" key="2">
    <source>
        <dbReference type="EMBL" id="EON62216.1"/>
    </source>
</evidence>
<keyword evidence="3" id="KW-1185">Reference proteome</keyword>
<gene>
    <name evidence="2" type="ORF">W97_01436</name>
</gene>
<evidence type="ECO:0000313" key="3">
    <source>
        <dbReference type="Proteomes" id="UP000016924"/>
    </source>
</evidence>
<proteinExistence type="predicted"/>
<protein>
    <submittedName>
        <fullName evidence="2">Uncharacterized protein</fullName>
    </submittedName>
</protein>
<keyword evidence="1" id="KW-0732">Signal</keyword>
<accession>R7YKR6</accession>
<evidence type="ECO:0000256" key="1">
    <source>
        <dbReference type="SAM" id="SignalP"/>
    </source>
</evidence>
<dbReference type="OrthoDB" id="3857427at2759"/>
<dbReference type="HOGENOM" id="CLU_1811743_0_0_1"/>
<dbReference type="GeneID" id="19898747"/>
<dbReference type="Proteomes" id="UP000016924">
    <property type="component" value="Unassembled WGS sequence"/>
</dbReference>
<dbReference type="RefSeq" id="XP_007777533.1">
    <property type="nucleotide sequence ID" value="XM_007779343.1"/>
</dbReference>
<dbReference type="EMBL" id="JH767558">
    <property type="protein sequence ID" value="EON62216.1"/>
    <property type="molecule type" value="Genomic_DNA"/>
</dbReference>
<feature type="signal peptide" evidence="1">
    <location>
        <begin position="1"/>
        <end position="26"/>
    </location>
</feature>
<organism evidence="2 3">
    <name type="scientific">Coniosporium apollinis (strain CBS 100218)</name>
    <name type="common">Rock-inhabiting black yeast</name>
    <dbReference type="NCBI Taxonomy" id="1168221"/>
    <lineage>
        <taxon>Eukaryota</taxon>
        <taxon>Fungi</taxon>
        <taxon>Dikarya</taxon>
        <taxon>Ascomycota</taxon>
        <taxon>Pezizomycotina</taxon>
        <taxon>Dothideomycetes</taxon>
        <taxon>Dothideomycetes incertae sedis</taxon>
        <taxon>Coniosporium</taxon>
    </lineage>
</organism>
<feature type="chain" id="PRO_5004460975" evidence="1">
    <location>
        <begin position="27"/>
        <end position="155"/>
    </location>
</feature>
<name>R7YKR6_CONA1</name>
<dbReference type="AlphaFoldDB" id="R7YKR6"/>